<dbReference type="Proteomes" id="UP000001880">
    <property type="component" value="Chromosome"/>
</dbReference>
<evidence type="ECO:0000313" key="3">
    <source>
        <dbReference type="Proteomes" id="UP000001880"/>
    </source>
</evidence>
<dbReference type="Pfam" id="PF05960">
    <property type="entry name" value="DUF885"/>
    <property type="match status" value="1"/>
</dbReference>
<dbReference type="KEGG" id="hoh:Hoch_0417"/>
<dbReference type="AlphaFoldDB" id="D0LK24"/>
<evidence type="ECO:0000256" key="1">
    <source>
        <dbReference type="SAM" id="SignalP"/>
    </source>
</evidence>
<dbReference type="RefSeq" id="WP_012825685.1">
    <property type="nucleotide sequence ID" value="NC_013440.1"/>
</dbReference>
<dbReference type="HOGENOM" id="CLU_028527_0_0_7"/>
<feature type="signal peptide" evidence="1">
    <location>
        <begin position="1"/>
        <end position="22"/>
    </location>
</feature>
<keyword evidence="1" id="KW-0732">Signal</keyword>
<reference evidence="2 3" key="1">
    <citation type="journal article" date="2010" name="Stand. Genomic Sci.">
        <title>Complete genome sequence of Haliangium ochraceum type strain (SMP-2).</title>
        <authorList>
            <consortium name="US DOE Joint Genome Institute (JGI-PGF)"/>
            <person name="Ivanova N."/>
            <person name="Daum C."/>
            <person name="Lang E."/>
            <person name="Abt B."/>
            <person name="Kopitz M."/>
            <person name="Saunders E."/>
            <person name="Lapidus A."/>
            <person name="Lucas S."/>
            <person name="Glavina Del Rio T."/>
            <person name="Nolan M."/>
            <person name="Tice H."/>
            <person name="Copeland A."/>
            <person name="Cheng J.F."/>
            <person name="Chen F."/>
            <person name="Bruce D."/>
            <person name="Goodwin L."/>
            <person name="Pitluck S."/>
            <person name="Mavromatis K."/>
            <person name="Pati A."/>
            <person name="Mikhailova N."/>
            <person name="Chen A."/>
            <person name="Palaniappan K."/>
            <person name="Land M."/>
            <person name="Hauser L."/>
            <person name="Chang Y.J."/>
            <person name="Jeffries C.D."/>
            <person name="Detter J.C."/>
            <person name="Brettin T."/>
            <person name="Rohde M."/>
            <person name="Goker M."/>
            <person name="Bristow J."/>
            <person name="Markowitz V."/>
            <person name="Eisen J.A."/>
            <person name="Hugenholtz P."/>
            <person name="Kyrpides N.C."/>
            <person name="Klenk H.P."/>
        </authorList>
    </citation>
    <scope>NUCLEOTIDE SEQUENCE [LARGE SCALE GENOMIC DNA]</scope>
    <source>
        <strain evidence="3">DSM 14365 / CIP 107738 / JCM 11303 / AJ 13395 / SMP-2</strain>
    </source>
</reference>
<feature type="chain" id="PRO_5003011316" description="DUF885 domain-containing protein" evidence="1">
    <location>
        <begin position="23"/>
        <end position="581"/>
    </location>
</feature>
<organism evidence="2 3">
    <name type="scientific">Haliangium ochraceum (strain DSM 14365 / JCM 11303 / SMP-2)</name>
    <dbReference type="NCBI Taxonomy" id="502025"/>
    <lineage>
        <taxon>Bacteria</taxon>
        <taxon>Pseudomonadati</taxon>
        <taxon>Myxococcota</taxon>
        <taxon>Polyangia</taxon>
        <taxon>Haliangiales</taxon>
        <taxon>Kofleriaceae</taxon>
        <taxon>Haliangium</taxon>
    </lineage>
</organism>
<evidence type="ECO:0008006" key="4">
    <source>
        <dbReference type="Google" id="ProtNLM"/>
    </source>
</evidence>
<dbReference type="eggNOG" id="COG4805">
    <property type="taxonomic scope" value="Bacteria"/>
</dbReference>
<dbReference type="PANTHER" id="PTHR33361">
    <property type="entry name" value="GLR0591 PROTEIN"/>
    <property type="match status" value="1"/>
</dbReference>
<evidence type="ECO:0000313" key="2">
    <source>
        <dbReference type="EMBL" id="ACY13058.1"/>
    </source>
</evidence>
<accession>D0LK24</accession>
<dbReference type="PROSITE" id="PS51257">
    <property type="entry name" value="PROKAR_LIPOPROTEIN"/>
    <property type="match status" value="1"/>
</dbReference>
<dbReference type="EMBL" id="CP001804">
    <property type="protein sequence ID" value="ACY13058.1"/>
    <property type="molecule type" value="Genomic_DNA"/>
</dbReference>
<sequence>MHALSRYLLAAVLAAAATACGAKDGNAPTNASAPASAHGDSEAFRAFVHEFREATLRERPDMAIDLGRHEFDGQLADWSRTGLDRQIARLHQDLERAHGFSDEGLSEPERFERDYLIAYIDRELFWLEEADWPARNPFFYLMRLDPGVYLTREYAPLKQRMAAFTQMAEKLPSALEQARENLRTPLPKTYVSLGANMARGAAAFLRDDVPQIFDAVDDKELQRAFDVANLAAALAYEELAVWFAAQEASATDEFALGSELYARMLAQTEMVTTPLDELERIGRADLERNLAALASACAEIAPEHSIPACVAMVQADKPEVGPVLRARAQLEELADFLARADLVTVPGPERALVEESPPYNRWNSAYISVPGAFEHNVPSIYYIAPPNPAWTEAERLSYIPGETDLLFTSVHEVWPGHFLQGLHANRSEIEFAHIYRSYAFSEGWAHYAEEMMWEAGLGDGDPRVHVGQLLNALLRNVRFLSAIGLHTQGMTVAESEQMFREQAFLNPGGARQQAARGTFDPAYLNYTLGKLVIRKLREDWTASRGGRAAWKEFHDTLLSFGAPPLSLVRRAMLGADAGPAL</sequence>
<keyword evidence="3" id="KW-1185">Reference proteome</keyword>
<gene>
    <name evidence="2" type="ordered locus">Hoch_0417</name>
</gene>
<name>D0LK24_HALO1</name>
<dbReference type="InterPro" id="IPR010281">
    <property type="entry name" value="DUF885"/>
</dbReference>
<protein>
    <recommendedName>
        <fullName evidence="4">DUF885 domain-containing protein</fullName>
    </recommendedName>
</protein>
<dbReference type="STRING" id="502025.Hoch_0417"/>
<proteinExistence type="predicted"/>
<dbReference type="OrthoDB" id="9769898at2"/>
<dbReference type="PANTHER" id="PTHR33361:SF15">
    <property type="entry name" value="DUF885 FAMILY LIPOPROTEIN"/>
    <property type="match status" value="1"/>
</dbReference>